<accession>A0A1E3HY85</accession>
<name>A0A1E3HY85_9TREE</name>
<sequence length="112" mass="12434">MSTHWAIVSMHASLLSLTLLQGNHLLPAVPQAIAGRSLHGAELLIPRCLTSAALTLADYWQGNSCTYQGNVFSWSHWMAMLKRQRQGREGSRSVKSPVLQNSTTRSYEGSYF</sequence>
<comment type="caution">
    <text evidence="3">The sequence shown here is derived from an EMBL/GenBank/DDBJ whole genome shotgun (WGS) entry which is preliminary data.</text>
</comment>
<evidence type="ECO:0000256" key="2">
    <source>
        <dbReference type="SAM" id="SignalP"/>
    </source>
</evidence>
<evidence type="ECO:0000313" key="4">
    <source>
        <dbReference type="Proteomes" id="UP000094819"/>
    </source>
</evidence>
<keyword evidence="2" id="KW-0732">Signal</keyword>
<evidence type="ECO:0000256" key="1">
    <source>
        <dbReference type="SAM" id="MobiDB-lite"/>
    </source>
</evidence>
<organism evidence="3 4">
    <name type="scientific">Cryptococcus wingfieldii CBS 7118</name>
    <dbReference type="NCBI Taxonomy" id="1295528"/>
    <lineage>
        <taxon>Eukaryota</taxon>
        <taxon>Fungi</taxon>
        <taxon>Dikarya</taxon>
        <taxon>Basidiomycota</taxon>
        <taxon>Agaricomycotina</taxon>
        <taxon>Tremellomycetes</taxon>
        <taxon>Tremellales</taxon>
        <taxon>Cryptococcaceae</taxon>
        <taxon>Cryptococcus</taxon>
    </lineage>
</organism>
<keyword evidence="4" id="KW-1185">Reference proteome</keyword>
<dbReference type="Proteomes" id="UP000094819">
    <property type="component" value="Unassembled WGS sequence"/>
</dbReference>
<dbReference type="EMBL" id="AWGH01000042">
    <property type="protein sequence ID" value="ODN81292.1"/>
    <property type="molecule type" value="Genomic_DNA"/>
</dbReference>
<proteinExistence type="predicted"/>
<feature type="compositionally biased region" description="Polar residues" evidence="1">
    <location>
        <begin position="98"/>
        <end position="112"/>
    </location>
</feature>
<evidence type="ECO:0008006" key="5">
    <source>
        <dbReference type="Google" id="ProtNLM"/>
    </source>
</evidence>
<feature type="chain" id="PRO_5009129442" description="Secreted protein" evidence="2">
    <location>
        <begin position="23"/>
        <end position="112"/>
    </location>
</feature>
<dbReference type="RefSeq" id="XP_019028243.1">
    <property type="nucleotide sequence ID" value="XM_019179762.1"/>
</dbReference>
<feature type="signal peptide" evidence="2">
    <location>
        <begin position="1"/>
        <end position="22"/>
    </location>
</feature>
<dbReference type="GeneID" id="30196987"/>
<dbReference type="AlphaFoldDB" id="A0A1E3HY85"/>
<evidence type="ECO:0000313" key="3">
    <source>
        <dbReference type="EMBL" id="ODN81292.1"/>
    </source>
</evidence>
<protein>
    <recommendedName>
        <fullName evidence="5">Secreted protein</fullName>
    </recommendedName>
</protein>
<feature type="region of interest" description="Disordered" evidence="1">
    <location>
        <begin position="85"/>
        <end position="112"/>
    </location>
</feature>
<reference evidence="3 4" key="1">
    <citation type="submission" date="2016-06" db="EMBL/GenBank/DDBJ databases">
        <title>Evolution of pathogenesis and genome organization in the Tremellales.</title>
        <authorList>
            <person name="Cuomo C."/>
            <person name="Litvintseva A."/>
            <person name="Heitman J."/>
            <person name="Chen Y."/>
            <person name="Sun S."/>
            <person name="Springer D."/>
            <person name="Dromer F."/>
            <person name="Young S."/>
            <person name="Zeng Q."/>
            <person name="Chapman S."/>
            <person name="Gujja S."/>
            <person name="Saif S."/>
            <person name="Birren B."/>
        </authorList>
    </citation>
    <scope>NUCLEOTIDE SEQUENCE [LARGE SCALE GENOMIC DNA]</scope>
    <source>
        <strain evidence="3 4">CBS 7118</strain>
    </source>
</reference>
<gene>
    <name evidence="3" type="ORF">L198_07776</name>
</gene>